<keyword evidence="8" id="KW-1185">Reference proteome</keyword>
<dbReference type="GO" id="GO:0043138">
    <property type="term" value="F:3'-5' DNA helicase activity"/>
    <property type="evidence" value="ECO:0007669"/>
    <property type="project" value="TreeGrafter"/>
</dbReference>
<dbReference type="AlphaFoldDB" id="A0A0R2FDM4"/>
<dbReference type="Pfam" id="PF00580">
    <property type="entry name" value="UvrD-helicase"/>
    <property type="match status" value="1"/>
</dbReference>
<organism evidence="7 8">
    <name type="scientific">Secundilactobacillus similis DSM 23365 = JCM 2765</name>
    <dbReference type="NCBI Taxonomy" id="1423804"/>
    <lineage>
        <taxon>Bacteria</taxon>
        <taxon>Bacillati</taxon>
        <taxon>Bacillota</taxon>
        <taxon>Bacilli</taxon>
        <taxon>Lactobacillales</taxon>
        <taxon>Lactobacillaceae</taxon>
        <taxon>Secundilactobacillus</taxon>
    </lineage>
</organism>
<keyword evidence="2 5" id="KW-0378">Hydrolase</keyword>
<dbReference type="GO" id="GO:0016787">
    <property type="term" value="F:hydrolase activity"/>
    <property type="evidence" value="ECO:0007669"/>
    <property type="project" value="UniProtKB-UniRule"/>
</dbReference>
<sequence>MLHLYIEIHDWRFIMAATIKQQEQAHLDSVVDKIKVAQTKSQERIDQAASDETAIRDNFSNELRLKTDSYGGMMETALSVRQQQQLLGERQHSWQHATNELATLKKMEKTPYFARIDFHEAGEDRSETIYIGLASFSDEPDRFLVYDWRAPISSVYYDGGLGDVTYQTPDGEQTVTVKLKRQFQIEDATIKTVFDTEEAVGDQMLLDALSEQSDTKMKSIVTTIQKEQNQIIRDTKSDLLFVQGAAGSGKTAAVLQRVAYLLYRYRGKLTAGQVVLFSPNQLFNDYIDQVLPELGEQNMVQMTYYQYSGRRVPKLAIETLSQRFSEDYTDAQKRIDSLKGSLDFFDAVTAYANHLEKEDMIFKNINFRGKPFFTKEKIAEIYYSFNENYRLGNRLDGTREQLIKQLNRRISAEMRTKWVEEAVQSLSKEDLDNLFDNQPREFESEDKEFQFLARKIVMKAFTPIRQAVVRNRFLSINAQFVHMLRSMPAIIDLPAFGISREDWKASVARAVDSLKNRHITLSNVSAYLYLYDKITGKHGERDMRYVFIDEIQDYTPFQLAFLKFSFPRARFTLLGDLNQAIFTKENSRTLLSELSTMFDPEKTRVVQLTQSYRSTQQITDFTRHILVNGEAVTAFNRSGALPVVSVSADAESTIARLKQQLDANNAAKETTAIIGKSLADCRALADRLQADGVKVTLIQSENQRLAPGVIIVPSFLAKGLEFDAVIVWEASKKTYFDDGERQLLYTICSRAMHQLTVLATGELSPLFGTVPAEEYVLEG</sequence>
<dbReference type="EMBL" id="AYZM01000014">
    <property type="protein sequence ID" value="KRN26617.1"/>
    <property type="molecule type" value="Genomic_DNA"/>
</dbReference>
<evidence type="ECO:0000256" key="5">
    <source>
        <dbReference type="PROSITE-ProRule" id="PRU00560"/>
    </source>
</evidence>
<dbReference type="GO" id="GO:0005829">
    <property type="term" value="C:cytosol"/>
    <property type="evidence" value="ECO:0007669"/>
    <property type="project" value="TreeGrafter"/>
</dbReference>
<proteinExistence type="predicted"/>
<evidence type="ECO:0000259" key="6">
    <source>
        <dbReference type="PROSITE" id="PS51198"/>
    </source>
</evidence>
<dbReference type="SUPFAM" id="SSF52540">
    <property type="entry name" value="P-loop containing nucleoside triphosphate hydrolases"/>
    <property type="match status" value="1"/>
</dbReference>
<keyword evidence="4 5" id="KW-0067">ATP-binding</keyword>
<dbReference type="PATRIC" id="fig|1423804.4.peg.897"/>
<comment type="caution">
    <text evidence="7">The sequence shown here is derived from an EMBL/GenBank/DDBJ whole genome shotgun (WGS) entry which is preliminary data.</text>
</comment>
<dbReference type="NCBIfam" id="NF041464">
    <property type="entry name" value="HelD_BACSU"/>
    <property type="match status" value="1"/>
</dbReference>
<keyword evidence="1 5" id="KW-0547">Nucleotide-binding</keyword>
<dbReference type="InterPro" id="IPR027417">
    <property type="entry name" value="P-loop_NTPase"/>
</dbReference>
<evidence type="ECO:0000256" key="3">
    <source>
        <dbReference type="ARBA" id="ARBA00022806"/>
    </source>
</evidence>
<dbReference type="InterPro" id="IPR048228">
    <property type="entry name" value="HelD_bacillota"/>
</dbReference>
<evidence type="ECO:0000313" key="8">
    <source>
        <dbReference type="Proteomes" id="UP000051442"/>
    </source>
</evidence>
<evidence type="ECO:0000256" key="4">
    <source>
        <dbReference type="ARBA" id="ARBA00022840"/>
    </source>
</evidence>
<evidence type="ECO:0000256" key="1">
    <source>
        <dbReference type="ARBA" id="ARBA00022741"/>
    </source>
</evidence>
<dbReference type="GO" id="GO:0005524">
    <property type="term" value="F:ATP binding"/>
    <property type="evidence" value="ECO:0007669"/>
    <property type="project" value="UniProtKB-UniRule"/>
</dbReference>
<accession>A0A0R2FDM4</accession>
<dbReference type="PANTHER" id="PTHR11070">
    <property type="entry name" value="UVRD / RECB / PCRA DNA HELICASE FAMILY MEMBER"/>
    <property type="match status" value="1"/>
</dbReference>
<dbReference type="InterPro" id="IPR000212">
    <property type="entry name" value="DNA_helicase_UvrD/REP"/>
</dbReference>
<dbReference type="Proteomes" id="UP000051442">
    <property type="component" value="Unassembled WGS sequence"/>
</dbReference>
<protein>
    <submittedName>
        <fullName evidence="7">Superfamily I DNA RNA helicase</fullName>
    </submittedName>
</protein>
<dbReference type="InterPro" id="IPR027785">
    <property type="entry name" value="UvrD-like_helicase_C"/>
</dbReference>
<evidence type="ECO:0000313" key="7">
    <source>
        <dbReference type="EMBL" id="KRN26617.1"/>
    </source>
</evidence>
<dbReference type="PANTHER" id="PTHR11070:SF17">
    <property type="entry name" value="DNA HELICASE IV"/>
    <property type="match status" value="1"/>
</dbReference>
<dbReference type="PROSITE" id="PS51198">
    <property type="entry name" value="UVRD_HELICASE_ATP_BIND"/>
    <property type="match status" value="1"/>
</dbReference>
<dbReference type="Pfam" id="PF13538">
    <property type="entry name" value="UvrD_C_2"/>
    <property type="match status" value="1"/>
</dbReference>
<feature type="domain" description="UvrD-like helicase ATP-binding" evidence="6">
    <location>
        <begin position="223"/>
        <end position="615"/>
    </location>
</feature>
<gene>
    <name evidence="7" type="ORF">FD14_GL000836</name>
</gene>
<dbReference type="Gene3D" id="3.40.50.300">
    <property type="entry name" value="P-loop containing nucleotide triphosphate hydrolases"/>
    <property type="match status" value="3"/>
</dbReference>
<dbReference type="GO" id="GO:0003677">
    <property type="term" value="F:DNA binding"/>
    <property type="evidence" value="ECO:0007669"/>
    <property type="project" value="InterPro"/>
</dbReference>
<dbReference type="STRING" id="1423804.FD14_GL000836"/>
<name>A0A0R2FDM4_9LACO</name>
<dbReference type="GO" id="GO:0000725">
    <property type="term" value="P:recombinational repair"/>
    <property type="evidence" value="ECO:0007669"/>
    <property type="project" value="TreeGrafter"/>
</dbReference>
<keyword evidence="3 5" id="KW-0347">Helicase</keyword>
<dbReference type="InterPro" id="IPR014016">
    <property type="entry name" value="UvrD-like_ATP-bd"/>
</dbReference>
<evidence type="ECO:0000256" key="2">
    <source>
        <dbReference type="ARBA" id="ARBA00022801"/>
    </source>
</evidence>
<reference evidence="7 8" key="1">
    <citation type="journal article" date="2015" name="Genome Announc.">
        <title>Expanding the biotechnology potential of lactobacilli through comparative genomics of 213 strains and associated genera.</title>
        <authorList>
            <person name="Sun Z."/>
            <person name="Harris H.M."/>
            <person name="McCann A."/>
            <person name="Guo C."/>
            <person name="Argimon S."/>
            <person name="Zhang W."/>
            <person name="Yang X."/>
            <person name="Jeffery I.B."/>
            <person name="Cooney J.C."/>
            <person name="Kagawa T.F."/>
            <person name="Liu W."/>
            <person name="Song Y."/>
            <person name="Salvetti E."/>
            <person name="Wrobel A."/>
            <person name="Rasinkangas P."/>
            <person name="Parkhill J."/>
            <person name="Rea M.C."/>
            <person name="O'Sullivan O."/>
            <person name="Ritari J."/>
            <person name="Douillard F.P."/>
            <person name="Paul Ross R."/>
            <person name="Yang R."/>
            <person name="Briner A.E."/>
            <person name="Felis G.E."/>
            <person name="de Vos W.M."/>
            <person name="Barrangou R."/>
            <person name="Klaenhammer T.R."/>
            <person name="Caufield P.W."/>
            <person name="Cui Y."/>
            <person name="Zhang H."/>
            <person name="O'Toole P.W."/>
        </authorList>
    </citation>
    <scope>NUCLEOTIDE SEQUENCE [LARGE SCALE GENOMIC DNA]</scope>
    <source>
        <strain evidence="7 8">DSM 23365</strain>
    </source>
</reference>
<feature type="binding site" evidence="5">
    <location>
        <begin position="244"/>
        <end position="251"/>
    </location>
    <ligand>
        <name>ATP</name>
        <dbReference type="ChEBI" id="CHEBI:30616"/>
    </ligand>
</feature>